<protein>
    <submittedName>
        <fullName evidence="1">Uncharacterized protein</fullName>
    </submittedName>
</protein>
<name>A0A8K0D0E9_IGNLU</name>
<sequence length="167" mass="19481">MPRKENEYFAKRVVHYLNNMAKGDAKNTGKTEYAPIPGRPISKQMLKTQKKNETLFTKCPATSVRIVAKKLDIPKSTISDIKVKKLGFRAQTQKKAPKYVKDQERRAKTGLRKIYKKTLRKTLVIDDETYVVLEPEGQPGHKYVHSKNHDELPFQFKFKRFTKFPKK</sequence>
<dbReference type="AlphaFoldDB" id="A0A8K0D0E9"/>
<gene>
    <name evidence="1" type="ORF">ILUMI_12393</name>
</gene>
<reference evidence="1" key="1">
    <citation type="submission" date="2019-08" db="EMBL/GenBank/DDBJ databases">
        <title>The genome of the North American firefly Photinus pyralis.</title>
        <authorList>
            <consortium name="Photinus pyralis genome working group"/>
            <person name="Fallon T.R."/>
            <person name="Sander Lower S.E."/>
            <person name="Weng J.-K."/>
        </authorList>
    </citation>
    <scope>NUCLEOTIDE SEQUENCE</scope>
    <source>
        <strain evidence="1">TRF0915ILg1</strain>
        <tissue evidence="1">Whole body</tissue>
    </source>
</reference>
<accession>A0A8K0D0E9</accession>
<dbReference type="OrthoDB" id="10115764at2759"/>
<evidence type="ECO:0000313" key="1">
    <source>
        <dbReference type="EMBL" id="KAF2893782.1"/>
    </source>
</evidence>
<keyword evidence="2" id="KW-1185">Reference proteome</keyword>
<proteinExistence type="predicted"/>
<comment type="caution">
    <text evidence="1">The sequence shown here is derived from an EMBL/GenBank/DDBJ whole genome shotgun (WGS) entry which is preliminary data.</text>
</comment>
<evidence type="ECO:0000313" key="2">
    <source>
        <dbReference type="Proteomes" id="UP000801492"/>
    </source>
</evidence>
<dbReference type="Proteomes" id="UP000801492">
    <property type="component" value="Unassembled WGS sequence"/>
</dbReference>
<organism evidence="1 2">
    <name type="scientific">Ignelater luminosus</name>
    <name type="common">Cucubano</name>
    <name type="synonym">Pyrophorus luminosus</name>
    <dbReference type="NCBI Taxonomy" id="2038154"/>
    <lineage>
        <taxon>Eukaryota</taxon>
        <taxon>Metazoa</taxon>
        <taxon>Ecdysozoa</taxon>
        <taxon>Arthropoda</taxon>
        <taxon>Hexapoda</taxon>
        <taxon>Insecta</taxon>
        <taxon>Pterygota</taxon>
        <taxon>Neoptera</taxon>
        <taxon>Endopterygota</taxon>
        <taxon>Coleoptera</taxon>
        <taxon>Polyphaga</taxon>
        <taxon>Elateriformia</taxon>
        <taxon>Elateroidea</taxon>
        <taxon>Elateridae</taxon>
        <taxon>Agrypninae</taxon>
        <taxon>Pyrophorini</taxon>
        <taxon>Ignelater</taxon>
    </lineage>
</organism>
<dbReference type="EMBL" id="VTPC01007663">
    <property type="protein sequence ID" value="KAF2893782.1"/>
    <property type="molecule type" value="Genomic_DNA"/>
</dbReference>